<reference evidence="3 4" key="2">
    <citation type="journal article" date="2011" name="PLoS Genet.">
        <title>Caenorhabditis briggsae recombinant inbred line genotypes reveal inter-strain incompatibility and the evolution of recombination.</title>
        <authorList>
            <person name="Ross J.A."/>
            <person name="Koboldt D.C."/>
            <person name="Staisch J.E."/>
            <person name="Chamberlin H.M."/>
            <person name="Gupta B.P."/>
            <person name="Miller R.D."/>
            <person name="Baird S.E."/>
            <person name="Haag E.S."/>
        </authorList>
    </citation>
    <scope>NUCLEOTIDE SEQUENCE [LARGE SCALE GENOMIC DNA]</scope>
    <source>
        <strain evidence="3 4">AF16</strain>
    </source>
</reference>
<reference evidence="3 4" key="1">
    <citation type="journal article" date="2003" name="PLoS Biol.">
        <title>The genome sequence of Caenorhabditis briggsae: a platform for comparative genomics.</title>
        <authorList>
            <person name="Stein L.D."/>
            <person name="Bao Z."/>
            <person name="Blasiar D."/>
            <person name="Blumenthal T."/>
            <person name="Brent M.R."/>
            <person name="Chen N."/>
            <person name="Chinwalla A."/>
            <person name="Clarke L."/>
            <person name="Clee C."/>
            <person name="Coghlan A."/>
            <person name="Coulson A."/>
            <person name="D'Eustachio P."/>
            <person name="Fitch D.H."/>
            <person name="Fulton L.A."/>
            <person name="Fulton R.E."/>
            <person name="Griffiths-Jones S."/>
            <person name="Harris T.W."/>
            <person name="Hillier L.W."/>
            <person name="Kamath R."/>
            <person name="Kuwabara P.E."/>
            <person name="Mardis E.R."/>
            <person name="Marra M.A."/>
            <person name="Miner T.L."/>
            <person name="Minx P."/>
            <person name="Mullikin J.C."/>
            <person name="Plumb R.W."/>
            <person name="Rogers J."/>
            <person name="Schein J.E."/>
            <person name="Sohrmann M."/>
            <person name="Spieth J."/>
            <person name="Stajich J.E."/>
            <person name="Wei C."/>
            <person name="Willey D."/>
            <person name="Wilson R.K."/>
            <person name="Durbin R."/>
            <person name="Waterston R.H."/>
        </authorList>
    </citation>
    <scope>NUCLEOTIDE SEQUENCE [LARGE SCALE GENOMIC DNA]</scope>
    <source>
        <strain evidence="3 4">AF16</strain>
    </source>
</reference>
<evidence type="ECO:0000313" key="3">
    <source>
        <dbReference type="EMBL" id="CAP30920.2"/>
    </source>
</evidence>
<evidence type="ECO:0000256" key="2">
    <source>
        <dbReference type="SAM" id="Phobius"/>
    </source>
</evidence>
<protein>
    <submittedName>
        <fullName evidence="3">Protein CBG11837</fullName>
    </submittedName>
</protein>
<dbReference type="EMBL" id="HE601437">
    <property type="protein sequence ID" value="CAP30920.2"/>
    <property type="molecule type" value="Genomic_DNA"/>
</dbReference>
<dbReference type="Proteomes" id="UP000008549">
    <property type="component" value="Unassembled WGS sequence"/>
</dbReference>
<keyword evidence="2" id="KW-0472">Membrane</keyword>
<dbReference type="CTD" id="8590812"/>
<dbReference type="InParanoid" id="A8XE48"/>
<organism evidence="3 4">
    <name type="scientific">Caenorhabditis briggsae</name>
    <dbReference type="NCBI Taxonomy" id="6238"/>
    <lineage>
        <taxon>Eukaryota</taxon>
        <taxon>Metazoa</taxon>
        <taxon>Ecdysozoa</taxon>
        <taxon>Nematoda</taxon>
        <taxon>Chromadorea</taxon>
        <taxon>Rhabditida</taxon>
        <taxon>Rhabditina</taxon>
        <taxon>Rhabditomorpha</taxon>
        <taxon>Rhabditoidea</taxon>
        <taxon>Rhabditidae</taxon>
        <taxon>Peloderinae</taxon>
        <taxon>Caenorhabditis</taxon>
    </lineage>
</organism>
<accession>A8XE48</accession>
<keyword evidence="4" id="KW-1185">Reference proteome</keyword>
<dbReference type="HOGENOM" id="CLU_1455662_0_0_1"/>
<name>A8XE48_CAEBR</name>
<dbReference type="RefSeq" id="XP_045094680.1">
    <property type="nucleotide sequence ID" value="XM_045239389.1"/>
</dbReference>
<dbReference type="WormBase" id="CBG11837">
    <property type="protein sequence ID" value="CBP39597"/>
    <property type="gene ID" value="WBGene00032888"/>
</dbReference>
<feature type="region of interest" description="Disordered" evidence="1">
    <location>
        <begin position="167"/>
        <end position="186"/>
    </location>
</feature>
<keyword evidence="2" id="KW-0812">Transmembrane</keyword>
<sequence>MSKTSLDKQISGRSAEVSNIRTKVWRRIQEETNVQFNSLTPYNLVQVKRLFRIITVGKKEPPIREKAVMTADPWVAEMDVDDTPIYEDTDDIQTFQDKNNHANDDESPSHLEVDLVFLTMELIFLTLTTITLASYLILDDEEFPYLSDVGLEAPDVGVDPPDVGVEAPDVGFVVSDNGVDDPDPDI</sequence>
<evidence type="ECO:0000256" key="1">
    <source>
        <dbReference type="SAM" id="MobiDB-lite"/>
    </source>
</evidence>
<proteinExistence type="predicted"/>
<dbReference type="KEGG" id="cbr:CBG_11837"/>
<keyword evidence="2" id="KW-1133">Transmembrane helix</keyword>
<evidence type="ECO:0000313" key="4">
    <source>
        <dbReference type="Proteomes" id="UP000008549"/>
    </source>
</evidence>
<dbReference type="GeneID" id="8590812"/>
<gene>
    <name evidence="3 5" type="ORF">CBG11837</name>
    <name evidence="3" type="ORF">CBG_11837</name>
</gene>
<dbReference type="AlphaFoldDB" id="A8XE48"/>
<feature type="transmembrane region" description="Helical" evidence="2">
    <location>
        <begin position="115"/>
        <end position="138"/>
    </location>
</feature>
<evidence type="ECO:0000313" key="5">
    <source>
        <dbReference type="WormBase" id="CBG11837"/>
    </source>
</evidence>